<feature type="region of interest" description="Disordered" evidence="5">
    <location>
        <begin position="148"/>
        <end position="211"/>
    </location>
</feature>
<evidence type="ECO:0000313" key="7">
    <source>
        <dbReference type="EMBL" id="RPD62554.1"/>
    </source>
</evidence>
<proteinExistence type="predicted"/>
<dbReference type="SUPFAM" id="SSF57850">
    <property type="entry name" value="RING/U-box"/>
    <property type="match status" value="1"/>
</dbReference>
<organism evidence="7 8">
    <name type="scientific">Lentinus tigrinus ALCF2SS1-6</name>
    <dbReference type="NCBI Taxonomy" id="1328759"/>
    <lineage>
        <taxon>Eukaryota</taxon>
        <taxon>Fungi</taxon>
        <taxon>Dikarya</taxon>
        <taxon>Basidiomycota</taxon>
        <taxon>Agaricomycotina</taxon>
        <taxon>Agaricomycetes</taxon>
        <taxon>Polyporales</taxon>
        <taxon>Polyporaceae</taxon>
        <taxon>Lentinus</taxon>
    </lineage>
</organism>
<dbReference type="PROSITE" id="PS50089">
    <property type="entry name" value="ZF_RING_2"/>
    <property type="match status" value="1"/>
</dbReference>
<name>A0A5C2SH61_9APHY</name>
<dbReference type="OrthoDB" id="8062037at2759"/>
<dbReference type="InterPro" id="IPR001841">
    <property type="entry name" value="Znf_RING"/>
</dbReference>
<dbReference type="GO" id="GO:0008270">
    <property type="term" value="F:zinc ion binding"/>
    <property type="evidence" value="ECO:0007669"/>
    <property type="project" value="UniProtKB-KW"/>
</dbReference>
<reference evidence="7" key="1">
    <citation type="journal article" date="2018" name="Genome Biol. Evol.">
        <title>Genomics and development of Lentinus tigrinus, a white-rot wood-decaying mushroom with dimorphic fruiting bodies.</title>
        <authorList>
            <person name="Wu B."/>
            <person name="Xu Z."/>
            <person name="Knudson A."/>
            <person name="Carlson A."/>
            <person name="Chen N."/>
            <person name="Kovaka S."/>
            <person name="LaButti K."/>
            <person name="Lipzen A."/>
            <person name="Pennachio C."/>
            <person name="Riley R."/>
            <person name="Schakwitz W."/>
            <person name="Umezawa K."/>
            <person name="Ohm R.A."/>
            <person name="Grigoriev I.V."/>
            <person name="Nagy L.G."/>
            <person name="Gibbons J."/>
            <person name="Hibbett D."/>
        </authorList>
    </citation>
    <scope>NUCLEOTIDE SEQUENCE [LARGE SCALE GENOMIC DNA]</scope>
    <source>
        <strain evidence="7">ALCF2SS1-6</strain>
    </source>
</reference>
<feature type="region of interest" description="Disordered" evidence="5">
    <location>
        <begin position="701"/>
        <end position="720"/>
    </location>
</feature>
<dbReference type="AlphaFoldDB" id="A0A5C2SH61"/>
<evidence type="ECO:0000313" key="8">
    <source>
        <dbReference type="Proteomes" id="UP000313359"/>
    </source>
</evidence>
<keyword evidence="8" id="KW-1185">Reference proteome</keyword>
<dbReference type="InterPro" id="IPR013083">
    <property type="entry name" value="Znf_RING/FYVE/PHD"/>
</dbReference>
<evidence type="ECO:0000256" key="2">
    <source>
        <dbReference type="ARBA" id="ARBA00022771"/>
    </source>
</evidence>
<feature type="compositionally biased region" description="Acidic residues" evidence="5">
    <location>
        <begin position="190"/>
        <end position="211"/>
    </location>
</feature>
<evidence type="ECO:0000256" key="3">
    <source>
        <dbReference type="ARBA" id="ARBA00022833"/>
    </source>
</evidence>
<feature type="compositionally biased region" description="Basic and acidic residues" evidence="5">
    <location>
        <begin position="422"/>
        <end position="437"/>
    </location>
</feature>
<keyword evidence="3" id="KW-0862">Zinc</keyword>
<feature type="region of interest" description="Disordered" evidence="5">
    <location>
        <begin position="550"/>
        <end position="610"/>
    </location>
</feature>
<dbReference type="Proteomes" id="UP000313359">
    <property type="component" value="Unassembled WGS sequence"/>
</dbReference>
<feature type="region of interest" description="Disordered" evidence="5">
    <location>
        <begin position="18"/>
        <end position="124"/>
    </location>
</feature>
<feature type="region of interest" description="Disordered" evidence="5">
    <location>
        <begin position="422"/>
        <end position="498"/>
    </location>
</feature>
<dbReference type="PANTHER" id="PTHR15710">
    <property type="entry name" value="E3 UBIQUITIN-PROTEIN LIGASE PRAJA"/>
    <property type="match status" value="1"/>
</dbReference>
<dbReference type="STRING" id="1328759.A0A5C2SH61"/>
<feature type="domain" description="RING-type" evidence="6">
    <location>
        <begin position="339"/>
        <end position="405"/>
    </location>
</feature>
<gene>
    <name evidence="7" type="ORF">L227DRAFT_599431</name>
</gene>
<sequence length="808" mass="87441">MDRTPDMLAAYALLADLRRAEGSARNRNNTEPNSLLEMLLNPEFIPPNMRNSDEVRRDDPSLYDDLPPLEDDAGAGPSRAAANRPPSDDGMPALEDEGDDDDGPPPLEPADHSRSGTPSFATAASLPENLGGVLEIVSHVPNPASLRIISDPVPEAPRRHRSVAPVVEPEDGAGNESDGSLPSLQSVSDSSDEEDVFMDDSDSDWDDEESLDYSDDETNLVAQMIENAERNQARTGTARFNMSESINIEPEADFDPMQFTNSAQMYRELLERASTVIPDVASRFHPPPPWVTDLTRLAGVDNDPKRAEILLTAMEVVQDDLVRRYERLRTGDGEDVDGCAICRDDLLDKSPDFGEVQHVVDIFAALPFHPDQDCIVAFPCAGKHLFHRDCLSPWLARKTTCPSCRFDIDPLSLTLQISRGPHDATAHESLPEEEHPSRVWQHPQAESMSDWLSAEEQAQVAGIPRQRPAVRMPEYPPLTPRTATDTAPGAAPRRPVRPPGNSFLAELLRFEGAAFDGVWNFDSEADLLQMRQVHGDAGAPLQNSGLFQRRTAAAVPPRSPSAPPVPPSGASPSMTPSNPPSPLPHPVLGQPSGDFLFEPLRPDNQWDPAPAITSLRRNMLSMLRRQAPPTRPRAPDVPWRPTPSEPSRDAPPHPADLTELHHSPLVLSPPPSGFDFDVPLIPEGASEATPVATPAYFRMASSATTTSSSETRTTGEDGRIRIARTNNVATTYLELVQNHAELLLGSENGPGAFSSVLARNAALANPSQDNHSPATSPPPAAGASLSGPSTGTDDVSSMAGYNPADDLD</sequence>
<feature type="compositionally biased region" description="Acidic residues" evidence="5">
    <location>
        <begin position="94"/>
        <end position="103"/>
    </location>
</feature>
<feature type="region of interest" description="Disordered" evidence="5">
    <location>
        <begin position="625"/>
        <end position="662"/>
    </location>
</feature>
<feature type="compositionally biased region" description="Basic and acidic residues" evidence="5">
    <location>
        <begin position="51"/>
        <end position="60"/>
    </location>
</feature>
<evidence type="ECO:0000256" key="4">
    <source>
        <dbReference type="PROSITE-ProRule" id="PRU00175"/>
    </source>
</evidence>
<evidence type="ECO:0000256" key="1">
    <source>
        <dbReference type="ARBA" id="ARBA00022723"/>
    </source>
</evidence>
<evidence type="ECO:0000259" key="6">
    <source>
        <dbReference type="PROSITE" id="PS50089"/>
    </source>
</evidence>
<dbReference type="EMBL" id="ML122258">
    <property type="protein sequence ID" value="RPD62554.1"/>
    <property type="molecule type" value="Genomic_DNA"/>
</dbReference>
<feature type="compositionally biased region" description="Low complexity" evidence="5">
    <location>
        <begin position="701"/>
        <end position="712"/>
    </location>
</feature>
<keyword evidence="2 4" id="KW-0863">Zinc-finger</keyword>
<protein>
    <recommendedName>
        <fullName evidence="6">RING-type domain-containing protein</fullName>
    </recommendedName>
</protein>
<keyword evidence="1" id="KW-0479">Metal-binding</keyword>
<dbReference type="Gene3D" id="3.30.40.10">
    <property type="entry name" value="Zinc/RING finger domain, C3HC4 (zinc finger)"/>
    <property type="match status" value="1"/>
</dbReference>
<feature type="compositionally biased region" description="Pro residues" evidence="5">
    <location>
        <begin position="557"/>
        <end position="569"/>
    </location>
</feature>
<dbReference type="Pfam" id="PF13639">
    <property type="entry name" value="zf-RING_2"/>
    <property type="match status" value="1"/>
</dbReference>
<accession>A0A5C2SH61</accession>
<feature type="compositionally biased region" description="Basic and acidic residues" evidence="5">
    <location>
        <begin position="646"/>
        <end position="662"/>
    </location>
</feature>
<evidence type="ECO:0000256" key="5">
    <source>
        <dbReference type="SAM" id="MobiDB-lite"/>
    </source>
</evidence>
<feature type="region of interest" description="Disordered" evidence="5">
    <location>
        <begin position="764"/>
        <end position="808"/>
    </location>
</feature>
<feature type="compositionally biased region" description="Low complexity" evidence="5">
    <location>
        <begin position="781"/>
        <end position="792"/>
    </location>
</feature>